<sequence>MQGKESGALKRNKWKGDPSSSSNVVSAELEEVFGRKRSGGIRGYSSHMSKKQVGMAAIAHYALQQRDNENALKLNKIEADVGFMGGKLIGIEGELGSLGSAVKEMLNCMKHKTPTSSARVGTPILEKWSNSHLGHQHDQSLDHADSVTNEPLSLHVQLLDNKRRVVASGCIVAGDYVHCRKVKPTEKRVYVEEVHDPSALVWDGPQGDDVNFLKDLELPTFLIWSEDRLRFVPVKL</sequence>
<comment type="caution">
    <text evidence="2">The sequence shown here is derived from an EMBL/GenBank/DDBJ whole genome shotgun (WGS) entry which is preliminary data.</text>
</comment>
<evidence type="ECO:0000313" key="2">
    <source>
        <dbReference type="EMBL" id="KAI3920131.1"/>
    </source>
</evidence>
<keyword evidence="3" id="KW-1185">Reference proteome</keyword>
<organism evidence="2 3">
    <name type="scientific">Papaver atlanticum</name>
    <dbReference type="NCBI Taxonomy" id="357466"/>
    <lineage>
        <taxon>Eukaryota</taxon>
        <taxon>Viridiplantae</taxon>
        <taxon>Streptophyta</taxon>
        <taxon>Embryophyta</taxon>
        <taxon>Tracheophyta</taxon>
        <taxon>Spermatophyta</taxon>
        <taxon>Magnoliopsida</taxon>
        <taxon>Ranunculales</taxon>
        <taxon>Papaveraceae</taxon>
        <taxon>Papaveroideae</taxon>
        <taxon>Papaver</taxon>
    </lineage>
</organism>
<feature type="region of interest" description="Disordered" evidence="1">
    <location>
        <begin position="1"/>
        <end position="25"/>
    </location>
</feature>
<proteinExistence type="predicted"/>
<reference evidence="2" key="1">
    <citation type="submission" date="2022-04" db="EMBL/GenBank/DDBJ databases">
        <title>A functionally conserved STORR gene fusion in Papaver species that diverged 16.8 million years ago.</title>
        <authorList>
            <person name="Catania T."/>
        </authorList>
    </citation>
    <scope>NUCLEOTIDE SEQUENCE</scope>
    <source>
        <strain evidence="2">S-188037</strain>
    </source>
</reference>
<dbReference type="Proteomes" id="UP001202328">
    <property type="component" value="Unassembled WGS sequence"/>
</dbReference>
<gene>
    <name evidence="2" type="ORF">MKW98_001387</name>
</gene>
<dbReference type="EMBL" id="JAJJMB010008870">
    <property type="protein sequence ID" value="KAI3920131.1"/>
    <property type="molecule type" value="Genomic_DNA"/>
</dbReference>
<accession>A0AAD4ST88</accession>
<protein>
    <submittedName>
        <fullName evidence="2">Uncharacterized protein</fullName>
    </submittedName>
</protein>
<evidence type="ECO:0000256" key="1">
    <source>
        <dbReference type="SAM" id="MobiDB-lite"/>
    </source>
</evidence>
<name>A0AAD4ST88_9MAGN</name>
<evidence type="ECO:0000313" key="3">
    <source>
        <dbReference type="Proteomes" id="UP001202328"/>
    </source>
</evidence>
<dbReference type="AlphaFoldDB" id="A0AAD4ST88"/>